<dbReference type="FunFam" id="3.30.1460.20:FF:000002">
    <property type="entry name" value="Arp2/3 complex 34 kDa subunit"/>
    <property type="match status" value="1"/>
</dbReference>
<evidence type="ECO:0000256" key="4">
    <source>
        <dbReference type="ARBA" id="ARBA00023203"/>
    </source>
</evidence>
<evidence type="ECO:0000256" key="1">
    <source>
        <dbReference type="ARBA" id="ARBA00004245"/>
    </source>
</evidence>
<evidence type="ECO:0000256" key="6">
    <source>
        <dbReference type="RuleBase" id="RU364015"/>
    </source>
</evidence>
<dbReference type="Gene3D" id="3.30.1460.20">
    <property type="match status" value="2"/>
</dbReference>
<keyword evidence="3 6" id="KW-0963">Cytoplasm</keyword>
<proteinExistence type="inferred from homology"/>
<sequence length="339" mass="38354">MILIEPFHLAVRDIVLAQLQVHREYQQNPDSTSKPSNLLAKVADFDGVLYTIVQKDGSNILSVSISLTFFKEIEQFGDSKVLSKEYGNYLKSRADTGSNVTLEFDCEKLPDDIESIATKAALLRRNCFASVFEHFFDYQVANANNPSAKIIQGTINFRSDETMFVQAMSDRVTVIFSTRFKDADDVVLGKVFLQEFSEAKRRFDGAPQVIYQHRDPPKELQGTGAASGDNVAYVTFVLSPRHTSATHRGKTIDLIHLMRTYMHYHIKCMKAYLQMRMRAKTADFLKILNRAQPAADAIGNRSYTINVSDSSQKIQMLSASARLEWLVYLLRTELVTRVA</sequence>
<comment type="similarity">
    <text evidence="2 6">Belongs to the ARPC2 family.</text>
</comment>
<evidence type="ECO:0000256" key="3">
    <source>
        <dbReference type="ARBA" id="ARBA00022490"/>
    </source>
</evidence>
<keyword evidence="4 6" id="KW-0009">Actin-binding</keyword>
<evidence type="ECO:0000256" key="5">
    <source>
        <dbReference type="ARBA" id="ARBA00023212"/>
    </source>
</evidence>
<comment type="subcellular location">
    <subcellularLocation>
        <location evidence="1 6">Cytoplasm</location>
        <location evidence="1 6">Cytoskeleton</location>
    </subcellularLocation>
</comment>
<comment type="subunit">
    <text evidence="6">Component of the Arp2/3 complex.</text>
</comment>
<dbReference type="InterPro" id="IPR007188">
    <property type="entry name" value="ARPC2"/>
</dbReference>
<dbReference type="PANTHER" id="PTHR12058">
    <property type="entry name" value="ARP2/3 COMPLEX 34 KDA SUBUNIT"/>
    <property type="match status" value="1"/>
</dbReference>
<name>A0A564XXF2_HYMDI</name>
<dbReference type="PANTHER" id="PTHR12058:SF0">
    <property type="entry name" value="ACTIN-RELATED PROTEIN 2_3 COMPLEX SUBUNIT 2"/>
    <property type="match status" value="1"/>
</dbReference>
<dbReference type="Pfam" id="PF04045">
    <property type="entry name" value="P34-Arc"/>
    <property type="match status" value="1"/>
</dbReference>
<evidence type="ECO:0000313" key="7">
    <source>
        <dbReference type="EMBL" id="VUZ39660.1"/>
    </source>
</evidence>
<dbReference type="GO" id="GO:0005885">
    <property type="term" value="C:Arp2/3 protein complex"/>
    <property type="evidence" value="ECO:0007669"/>
    <property type="project" value="InterPro"/>
</dbReference>
<dbReference type="EMBL" id="CABIJS010000022">
    <property type="protein sequence ID" value="VUZ39660.1"/>
    <property type="molecule type" value="Genomic_DNA"/>
</dbReference>
<keyword evidence="8" id="KW-1185">Reference proteome</keyword>
<protein>
    <recommendedName>
        <fullName evidence="6">Arp2/3 complex 34 kDa subunit</fullName>
    </recommendedName>
</protein>
<dbReference type="SUPFAM" id="SSF69645">
    <property type="entry name" value="Arp2/3 complex subunits"/>
    <property type="match status" value="2"/>
</dbReference>
<dbReference type="AlphaFoldDB" id="A0A564XXF2"/>
<organism evidence="7 8">
    <name type="scientific">Hymenolepis diminuta</name>
    <name type="common">Rat tapeworm</name>
    <dbReference type="NCBI Taxonomy" id="6216"/>
    <lineage>
        <taxon>Eukaryota</taxon>
        <taxon>Metazoa</taxon>
        <taxon>Spiralia</taxon>
        <taxon>Lophotrochozoa</taxon>
        <taxon>Platyhelminthes</taxon>
        <taxon>Cestoda</taxon>
        <taxon>Eucestoda</taxon>
        <taxon>Cyclophyllidea</taxon>
        <taxon>Hymenolepididae</taxon>
        <taxon>Hymenolepis</taxon>
    </lineage>
</organism>
<dbReference type="Proteomes" id="UP000321570">
    <property type="component" value="Unassembled WGS sequence"/>
</dbReference>
<reference evidence="7 8" key="1">
    <citation type="submission" date="2019-07" db="EMBL/GenBank/DDBJ databases">
        <authorList>
            <person name="Jastrzebski P J."/>
            <person name="Paukszto L."/>
            <person name="Jastrzebski P J."/>
        </authorList>
    </citation>
    <scope>NUCLEOTIDE SEQUENCE [LARGE SCALE GENOMIC DNA]</scope>
    <source>
        <strain evidence="7 8">WMS-il1</strain>
    </source>
</reference>
<dbReference type="GO" id="GO:0030041">
    <property type="term" value="P:actin filament polymerization"/>
    <property type="evidence" value="ECO:0007669"/>
    <property type="project" value="InterPro"/>
</dbReference>
<keyword evidence="5 6" id="KW-0206">Cytoskeleton</keyword>
<evidence type="ECO:0000256" key="2">
    <source>
        <dbReference type="ARBA" id="ARBA00007192"/>
    </source>
</evidence>
<dbReference type="GO" id="GO:0005200">
    <property type="term" value="F:structural constituent of cytoskeleton"/>
    <property type="evidence" value="ECO:0007669"/>
    <property type="project" value="TreeGrafter"/>
</dbReference>
<evidence type="ECO:0000313" key="8">
    <source>
        <dbReference type="Proteomes" id="UP000321570"/>
    </source>
</evidence>
<dbReference type="GO" id="GO:0051015">
    <property type="term" value="F:actin filament binding"/>
    <property type="evidence" value="ECO:0007669"/>
    <property type="project" value="TreeGrafter"/>
</dbReference>
<accession>A0A564XXF2</accession>
<dbReference type="GO" id="GO:0034314">
    <property type="term" value="P:Arp2/3 complex-mediated actin nucleation"/>
    <property type="evidence" value="ECO:0007669"/>
    <property type="project" value="InterPro"/>
</dbReference>
<comment type="function">
    <text evidence="6">Functions as actin-binding component of the Arp2/3 complex which is involved in regulation of actin polymerization and together with an activating nucleation-promoting factor (NPF) mediates the formation of branched actin networks.</text>
</comment>
<gene>
    <name evidence="7" type="ORF">WMSIL1_LOCUS1078</name>
</gene>
<dbReference type="InterPro" id="IPR034666">
    <property type="entry name" value="ARPC2/4"/>
</dbReference>